<dbReference type="GO" id="GO:0008483">
    <property type="term" value="F:transaminase activity"/>
    <property type="evidence" value="ECO:0007669"/>
    <property type="project" value="TreeGrafter"/>
</dbReference>
<feature type="region of interest" description="Disordered" evidence="2">
    <location>
        <begin position="166"/>
        <end position="186"/>
    </location>
</feature>
<dbReference type="CDD" id="cd00609">
    <property type="entry name" value="AAT_like"/>
    <property type="match status" value="1"/>
</dbReference>
<dbReference type="Pfam" id="PF00155">
    <property type="entry name" value="Aminotran_1_2"/>
    <property type="match status" value="1"/>
</dbReference>
<dbReference type="InterPro" id="IPR015421">
    <property type="entry name" value="PyrdxlP-dep_Trfase_major"/>
</dbReference>
<dbReference type="InterPro" id="IPR015422">
    <property type="entry name" value="PyrdxlP-dep_Trfase_small"/>
</dbReference>
<evidence type="ECO:0000259" key="3">
    <source>
        <dbReference type="Pfam" id="PF00155"/>
    </source>
</evidence>
<organism evidence="4 5">
    <name type="scientific">Colletotrichum spinosum</name>
    <dbReference type="NCBI Taxonomy" id="1347390"/>
    <lineage>
        <taxon>Eukaryota</taxon>
        <taxon>Fungi</taxon>
        <taxon>Dikarya</taxon>
        <taxon>Ascomycota</taxon>
        <taxon>Pezizomycotina</taxon>
        <taxon>Sordariomycetes</taxon>
        <taxon>Hypocreomycetidae</taxon>
        <taxon>Glomerellales</taxon>
        <taxon>Glomerellaceae</taxon>
        <taxon>Colletotrichum</taxon>
        <taxon>Colletotrichum orbiculare species complex</taxon>
    </lineage>
</organism>
<feature type="domain" description="Aminotransferase class I/classII large" evidence="3">
    <location>
        <begin position="79"/>
        <end position="434"/>
    </location>
</feature>
<feature type="compositionally biased region" description="Basic and acidic residues" evidence="2">
    <location>
        <begin position="166"/>
        <end position="179"/>
    </location>
</feature>
<dbReference type="AlphaFoldDB" id="A0A4R8QES5"/>
<keyword evidence="1" id="KW-0663">Pyridoxal phosphate</keyword>
<gene>
    <name evidence="4" type="primary">Accs</name>
    <name evidence="4" type="ORF">C8035_v008110</name>
</gene>
<proteinExistence type="predicted"/>
<sequence length="469" mass="52206">MSTSYALPPSHRGTQSIQPDVMTEIRSRLEGDRYHPEKSPKGIIDLGSATNELMLEDLAKWTRCNLKKGEWKRGLGNNDAVCSPELLGSGADFMNDHFKVRIPLTPNNMLAANSTAKLLDALIYSIADEGESILVPTPSSSIVLEQASARNNVSLVEVPCDDIPEERFARSNPRDDKPTPKTTSPSPIVTRLEAAIVRELNGGRRVAGILLANPEEPIGRCYASHVLLQISQLCAAHKIHLVVDETYALSSVDSFHSMMSLGLDSNLSNVHVLWGMSKDFGLEGLSIGFLATYNGRIREAMRTSSTFGQVSSFSATVATKLLSDKKYLRNHYCITLNRRLKKRRILVEAELERRDIPFVKGDSGFFTLVDLSDWMDPLFAKHGRDGELDLLEYLMDNGVYLEPGATFSSKTPGHFLRLSFGGDEHTLKTGIQRLFRCLRALDDKEEPFTSDDLAPYWPPHRHMAHLNIV</sequence>
<name>A0A4R8QES5_9PEZI</name>
<dbReference type="InterPro" id="IPR015424">
    <property type="entry name" value="PyrdxlP-dep_Trfase"/>
</dbReference>
<accession>A0A4R8QES5</accession>
<dbReference type="GO" id="GO:0006520">
    <property type="term" value="P:amino acid metabolic process"/>
    <property type="evidence" value="ECO:0007669"/>
    <property type="project" value="TreeGrafter"/>
</dbReference>
<dbReference type="Gene3D" id="3.90.1150.10">
    <property type="entry name" value="Aspartate Aminotransferase, domain 1"/>
    <property type="match status" value="1"/>
</dbReference>
<evidence type="ECO:0000256" key="2">
    <source>
        <dbReference type="SAM" id="MobiDB-lite"/>
    </source>
</evidence>
<dbReference type="EMBL" id="QAPG01000033">
    <property type="protein sequence ID" value="TDZ36230.1"/>
    <property type="molecule type" value="Genomic_DNA"/>
</dbReference>
<dbReference type="Proteomes" id="UP000295083">
    <property type="component" value="Unassembled WGS sequence"/>
</dbReference>
<dbReference type="Gene3D" id="3.40.640.10">
    <property type="entry name" value="Type I PLP-dependent aspartate aminotransferase-like (Major domain)"/>
    <property type="match status" value="1"/>
</dbReference>
<dbReference type="PANTHER" id="PTHR43795:SF39">
    <property type="entry name" value="AMINOTRANSFERASE CLASS I_CLASSII DOMAIN-CONTAINING PROTEIN"/>
    <property type="match status" value="1"/>
</dbReference>
<keyword evidence="5" id="KW-1185">Reference proteome</keyword>
<evidence type="ECO:0000313" key="5">
    <source>
        <dbReference type="Proteomes" id="UP000295083"/>
    </source>
</evidence>
<protein>
    <submittedName>
        <fullName evidence="4">1-aminocyclopropane-1-carboxylate synthase-like protein 1</fullName>
    </submittedName>
</protein>
<reference evidence="4 5" key="1">
    <citation type="submission" date="2018-11" db="EMBL/GenBank/DDBJ databases">
        <title>Genome sequence and assembly of Colletotrichum spinosum.</title>
        <authorList>
            <person name="Gan P."/>
            <person name="Shirasu K."/>
        </authorList>
    </citation>
    <scope>NUCLEOTIDE SEQUENCE [LARGE SCALE GENOMIC DNA]</scope>
    <source>
        <strain evidence="4 5">CBS 515.97</strain>
    </source>
</reference>
<dbReference type="InterPro" id="IPR004839">
    <property type="entry name" value="Aminotransferase_I/II_large"/>
</dbReference>
<dbReference type="SUPFAM" id="SSF53383">
    <property type="entry name" value="PLP-dependent transferases"/>
    <property type="match status" value="1"/>
</dbReference>
<evidence type="ECO:0000313" key="4">
    <source>
        <dbReference type="EMBL" id="TDZ36230.1"/>
    </source>
</evidence>
<evidence type="ECO:0000256" key="1">
    <source>
        <dbReference type="ARBA" id="ARBA00022898"/>
    </source>
</evidence>
<dbReference type="InterPro" id="IPR050478">
    <property type="entry name" value="Ethylene_sulfur-biosynth"/>
</dbReference>
<dbReference type="PRINTS" id="PR00753">
    <property type="entry name" value="ACCSYNTHASE"/>
</dbReference>
<dbReference type="PANTHER" id="PTHR43795">
    <property type="entry name" value="BIFUNCTIONAL ASPARTATE AMINOTRANSFERASE AND GLUTAMATE/ASPARTATE-PREPHENATE AMINOTRANSFERASE-RELATED"/>
    <property type="match status" value="1"/>
</dbReference>
<comment type="caution">
    <text evidence="4">The sequence shown here is derived from an EMBL/GenBank/DDBJ whole genome shotgun (WGS) entry which is preliminary data.</text>
</comment>
<dbReference type="GO" id="GO:0030170">
    <property type="term" value="F:pyridoxal phosphate binding"/>
    <property type="evidence" value="ECO:0007669"/>
    <property type="project" value="InterPro"/>
</dbReference>